<dbReference type="Proteomes" id="UP000823674">
    <property type="component" value="Chromosome A02"/>
</dbReference>
<evidence type="ECO:0000313" key="2">
    <source>
        <dbReference type="Proteomes" id="UP000823674"/>
    </source>
</evidence>
<accession>A0ABQ7NIZ2</accession>
<evidence type="ECO:0000313" key="1">
    <source>
        <dbReference type="EMBL" id="KAG5410728.1"/>
    </source>
</evidence>
<proteinExistence type="predicted"/>
<protein>
    <submittedName>
        <fullName evidence="1">Uncharacterized protein</fullName>
    </submittedName>
</protein>
<feature type="non-terminal residue" evidence="1">
    <location>
        <position position="1"/>
    </location>
</feature>
<keyword evidence="2" id="KW-1185">Reference proteome</keyword>
<dbReference type="EMBL" id="JADBGQ010000002">
    <property type="protein sequence ID" value="KAG5410728.1"/>
    <property type="molecule type" value="Genomic_DNA"/>
</dbReference>
<sequence length="131" mass="14727">IIFHADILFIRSFSISSAHRRKIFCWSYTKNGLYTLGESLTYGDTKLYTTKVCPAFRGRSIAMGDGEYASVFDKSELWNGLQGFDRHDKGASCLAKLCNITGEDSDSEDMLPGFQNHSYSTSAKSDFKFFS</sequence>
<gene>
    <name evidence="1" type="primary">A02p035540.1_BraROA</name>
    <name evidence="1" type="ORF">IGI04_007047</name>
</gene>
<name>A0ABQ7NIZ2_BRACM</name>
<organism evidence="1 2">
    <name type="scientific">Brassica rapa subsp. trilocularis</name>
    <dbReference type="NCBI Taxonomy" id="1813537"/>
    <lineage>
        <taxon>Eukaryota</taxon>
        <taxon>Viridiplantae</taxon>
        <taxon>Streptophyta</taxon>
        <taxon>Embryophyta</taxon>
        <taxon>Tracheophyta</taxon>
        <taxon>Spermatophyta</taxon>
        <taxon>Magnoliopsida</taxon>
        <taxon>eudicotyledons</taxon>
        <taxon>Gunneridae</taxon>
        <taxon>Pentapetalae</taxon>
        <taxon>rosids</taxon>
        <taxon>malvids</taxon>
        <taxon>Brassicales</taxon>
        <taxon>Brassicaceae</taxon>
        <taxon>Brassiceae</taxon>
        <taxon>Brassica</taxon>
    </lineage>
</organism>
<comment type="caution">
    <text evidence="1">The sequence shown here is derived from an EMBL/GenBank/DDBJ whole genome shotgun (WGS) entry which is preliminary data.</text>
</comment>
<reference evidence="1 2" key="1">
    <citation type="submission" date="2021-03" db="EMBL/GenBank/DDBJ databases">
        <authorList>
            <person name="King G.J."/>
            <person name="Bancroft I."/>
            <person name="Baten A."/>
            <person name="Bloomfield J."/>
            <person name="Borpatragohain P."/>
            <person name="He Z."/>
            <person name="Irish N."/>
            <person name="Irwin J."/>
            <person name="Liu K."/>
            <person name="Mauleon R.P."/>
            <person name="Moore J."/>
            <person name="Morris R."/>
            <person name="Ostergaard L."/>
            <person name="Wang B."/>
            <person name="Wells R."/>
        </authorList>
    </citation>
    <scope>NUCLEOTIDE SEQUENCE [LARGE SCALE GENOMIC DNA]</scope>
    <source>
        <strain evidence="1">R-o-18</strain>
        <tissue evidence="1">Leaf</tissue>
    </source>
</reference>